<reference evidence="1 2" key="1">
    <citation type="journal article" date="2020" name="Front. Microbiol.">
        <title>Genetic Organization of the aprX-lipA2 Operon Affects the Proteolytic Potential of Pseudomonas Species in Milk.</title>
        <authorList>
            <person name="Maier C."/>
            <person name="Huptas C."/>
            <person name="von Neubeck M."/>
            <person name="Scherer S."/>
            <person name="Wenning M."/>
            <person name="Lucking G."/>
        </authorList>
    </citation>
    <scope>NUCLEOTIDE SEQUENCE [LARGE SCALE GENOMIC DNA]</scope>
    <source>
        <strain evidence="1 2">WS 4997</strain>
    </source>
</reference>
<proteinExistence type="predicted"/>
<dbReference type="AlphaFoldDB" id="A0A7Y1LDY6"/>
<sequence>MIDDLEFDGVVYGKERIPLTLRSCLYVNGAGCHTKKFEEYRLGNVLGLVVTARIPLVYALHSELNGIVSSGGSPKTLEGGVSRVRAFYMYSDGLGIDPTKANACSLYCGWVKSLYKSVNSGNAKEDGCYGKASGMATLLGNATGLGRDFFVLNAGLTAPSKKNAFPQIDKQNLGDAKRFIDDLMDIRNCLGIEAFQRPLPAQLKMSNGQEIMLYSGLTQHEQLLADKLANVSLKVRYALYNVRVETELMLFISQTSMNLSDAAGLKFQELKFYTVGDSFEARTYKGRKQGEVIFTAYGEYKPYFLDFLAFRKALSISEHTNLLFGKLPQAGKSVSDNPNPRSLIRLMKRLGRPFVIAGELRKTRQNWLARKAGDPALAAEIGQHDLETFGRYYERPNHQAATTEWSNYYRNSAKAKRAALVGECTGQPIAVKELPAAFEKPNCVNPNLCIFCISYKGIKTYSYIWSILSYKVLREREKLVSLRSNSDVSGLESAISRLDQIIGAFETAGKKCAGWLAKAAQQTQMGNYHPRWSGFIHLLDVASL</sequence>
<protein>
    <submittedName>
        <fullName evidence="1">Uncharacterized protein</fullName>
    </submittedName>
</protein>
<accession>A0A7Y1LDY6</accession>
<dbReference type="Proteomes" id="UP000583279">
    <property type="component" value="Unassembled WGS sequence"/>
</dbReference>
<dbReference type="RefSeq" id="WP_169855626.1">
    <property type="nucleotide sequence ID" value="NZ_JAAQYK010000003.1"/>
</dbReference>
<organism evidence="1 2">
    <name type="scientific">Pseudomonas lactis</name>
    <dbReference type="NCBI Taxonomy" id="1615674"/>
    <lineage>
        <taxon>Bacteria</taxon>
        <taxon>Pseudomonadati</taxon>
        <taxon>Pseudomonadota</taxon>
        <taxon>Gammaproteobacteria</taxon>
        <taxon>Pseudomonadales</taxon>
        <taxon>Pseudomonadaceae</taxon>
        <taxon>Pseudomonas</taxon>
    </lineage>
</organism>
<gene>
    <name evidence="1" type="ORF">HBO18_09405</name>
</gene>
<comment type="caution">
    <text evidence="1">The sequence shown here is derived from an EMBL/GenBank/DDBJ whole genome shotgun (WGS) entry which is preliminary data.</text>
</comment>
<dbReference type="EMBL" id="JAAQYK010000003">
    <property type="protein sequence ID" value="NNA44345.1"/>
    <property type="molecule type" value="Genomic_DNA"/>
</dbReference>
<evidence type="ECO:0000313" key="2">
    <source>
        <dbReference type="Proteomes" id="UP000583279"/>
    </source>
</evidence>
<name>A0A7Y1LDY6_9PSED</name>
<evidence type="ECO:0000313" key="1">
    <source>
        <dbReference type="EMBL" id="NNA44345.1"/>
    </source>
</evidence>